<evidence type="ECO:0000259" key="5">
    <source>
        <dbReference type="Pfam" id="PF00931"/>
    </source>
</evidence>
<comment type="caution">
    <text evidence="9">The sequence shown here is derived from an EMBL/GenBank/DDBJ whole genome shotgun (WGS) entry which is preliminary data.</text>
</comment>
<feature type="domain" description="NB-ARC" evidence="5">
    <location>
        <begin position="200"/>
        <end position="363"/>
    </location>
</feature>
<evidence type="ECO:0000256" key="4">
    <source>
        <dbReference type="ARBA" id="ARBA00022840"/>
    </source>
</evidence>
<dbReference type="InterPro" id="IPR041118">
    <property type="entry name" value="Rx_N"/>
</dbReference>
<proteinExistence type="predicted"/>
<dbReference type="Gene3D" id="3.40.50.300">
    <property type="entry name" value="P-loop containing nucleotide triphosphate hydrolases"/>
    <property type="match status" value="1"/>
</dbReference>
<dbReference type="GO" id="GO:0043531">
    <property type="term" value="F:ADP binding"/>
    <property type="evidence" value="ECO:0007669"/>
    <property type="project" value="InterPro"/>
</dbReference>
<dbReference type="PRINTS" id="PR00364">
    <property type="entry name" value="DISEASERSIST"/>
</dbReference>
<keyword evidence="4" id="KW-0067">ATP-binding</keyword>
<evidence type="ECO:0000256" key="1">
    <source>
        <dbReference type="ARBA" id="ARBA00022737"/>
    </source>
</evidence>
<dbReference type="Pfam" id="PF23598">
    <property type="entry name" value="LRR_14"/>
    <property type="match status" value="1"/>
</dbReference>
<dbReference type="InterPro" id="IPR042197">
    <property type="entry name" value="Apaf_helical"/>
</dbReference>
<dbReference type="GO" id="GO:0005524">
    <property type="term" value="F:ATP binding"/>
    <property type="evidence" value="ECO:0007669"/>
    <property type="project" value="UniProtKB-KW"/>
</dbReference>
<organism evidence="9 10">
    <name type="scientific">Rubroshorea leprosula</name>
    <dbReference type="NCBI Taxonomy" id="152421"/>
    <lineage>
        <taxon>Eukaryota</taxon>
        <taxon>Viridiplantae</taxon>
        <taxon>Streptophyta</taxon>
        <taxon>Embryophyta</taxon>
        <taxon>Tracheophyta</taxon>
        <taxon>Spermatophyta</taxon>
        <taxon>Magnoliopsida</taxon>
        <taxon>eudicotyledons</taxon>
        <taxon>Gunneridae</taxon>
        <taxon>Pentapetalae</taxon>
        <taxon>rosids</taxon>
        <taxon>malvids</taxon>
        <taxon>Malvales</taxon>
        <taxon>Dipterocarpaceae</taxon>
        <taxon>Rubroshorea</taxon>
    </lineage>
</organism>
<dbReference type="InterPro" id="IPR002182">
    <property type="entry name" value="NB-ARC"/>
</dbReference>
<dbReference type="PANTHER" id="PTHR36766">
    <property type="entry name" value="PLANT BROAD-SPECTRUM MILDEW RESISTANCE PROTEIN RPW8"/>
    <property type="match status" value="1"/>
</dbReference>
<feature type="domain" description="Disease resistance N-terminal" evidence="6">
    <location>
        <begin position="17"/>
        <end position="89"/>
    </location>
</feature>
<dbReference type="Pfam" id="PF18052">
    <property type="entry name" value="Rx_N"/>
    <property type="match status" value="1"/>
</dbReference>
<gene>
    <name evidence="9" type="ORF">SLEP1_g37900</name>
</gene>
<dbReference type="PANTHER" id="PTHR36766:SF45">
    <property type="entry name" value="NB-ARC DOMAIN-CONTAINING PROTEIN"/>
    <property type="match status" value="1"/>
</dbReference>
<dbReference type="InterPro" id="IPR055414">
    <property type="entry name" value="LRR_R13L4/SHOC2-like"/>
</dbReference>
<dbReference type="FunFam" id="3.40.50.300:FF:001091">
    <property type="entry name" value="Probable disease resistance protein At1g61300"/>
    <property type="match status" value="1"/>
</dbReference>
<protein>
    <submittedName>
        <fullName evidence="9">Uncharacterized protein</fullName>
    </submittedName>
</protein>
<evidence type="ECO:0000259" key="7">
    <source>
        <dbReference type="Pfam" id="PF23559"/>
    </source>
</evidence>
<dbReference type="Gene3D" id="3.80.10.10">
    <property type="entry name" value="Ribonuclease Inhibitor"/>
    <property type="match status" value="1"/>
</dbReference>
<dbReference type="Gene3D" id="1.20.5.4130">
    <property type="match status" value="1"/>
</dbReference>
<evidence type="ECO:0000256" key="2">
    <source>
        <dbReference type="ARBA" id="ARBA00022741"/>
    </source>
</evidence>
<evidence type="ECO:0000313" key="10">
    <source>
        <dbReference type="Proteomes" id="UP001054252"/>
    </source>
</evidence>
<dbReference type="Proteomes" id="UP001054252">
    <property type="component" value="Unassembled WGS sequence"/>
</dbReference>
<accession>A0AAV5KW59</accession>
<dbReference type="AlphaFoldDB" id="A0AAV5KW59"/>
<evidence type="ECO:0000259" key="6">
    <source>
        <dbReference type="Pfam" id="PF18052"/>
    </source>
</evidence>
<dbReference type="InterPro" id="IPR036388">
    <property type="entry name" value="WH-like_DNA-bd_sf"/>
</dbReference>
<dbReference type="Gene3D" id="1.10.8.430">
    <property type="entry name" value="Helical domain of apoptotic protease-activating factors"/>
    <property type="match status" value="1"/>
</dbReference>
<dbReference type="SUPFAM" id="SSF52058">
    <property type="entry name" value="L domain-like"/>
    <property type="match status" value="1"/>
</dbReference>
<keyword evidence="2" id="KW-0547">Nucleotide-binding</keyword>
<keyword evidence="1" id="KW-0677">Repeat</keyword>
<dbReference type="Gene3D" id="1.10.10.10">
    <property type="entry name" value="Winged helix-like DNA-binding domain superfamily/Winged helix DNA-binding domain"/>
    <property type="match status" value="1"/>
</dbReference>
<dbReference type="CDD" id="cd14798">
    <property type="entry name" value="RX-CC_like"/>
    <property type="match status" value="1"/>
</dbReference>
<evidence type="ECO:0000313" key="9">
    <source>
        <dbReference type="EMBL" id="GKV28914.1"/>
    </source>
</evidence>
<name>A0AAV5KW59_9ROSI</name>
<evidence type="ECO:0000259" key="8">
    <source>
        <dbReference type="Pfam" id="PF23598"/>
    </source>
</evidence>
<dbReference type="InterPro" id="IPR038005">
    <property type="entry name" value="RX-like_CC"/>
</dbReference>
<dbReference type="SUPFAM" id="SSF52540">
    <property type="entry name" value="P-loop containing nucleoside triphosphate hydrolases"/>
    <property type="match status" value="1"/>
</dbReference>
<keyword evidence="3" id="KW-0611">Plant defense</keyword>
<reference evidence="9 10" key="1">
    <citation type="journal article" date="2021" name="Commun. Biol.">
        <title>The genome of Shorea leprosula (Dipterocarpaceae) highlights the ecological relevance of drought in aseasonal tropical rainforests.</title>
        <authorList>
            <person name="Ng K.K.S."/>
            <person name="Kobayashi M.J."/>
            <person name="Fawcett J.A."/>
            <person name="Hatakeyama M."/>
            <person name="Paape T."/>
            <person name="Ng C.H."/>
            <person name="Ang C.C."/>
            <person name="Tnah L.H."/>
            <person name="Lee C.T."/>
            <person name="Nishiyama T."/>
            <person name="Sese J."/>
            <person name="O'Brien M.J."/>
            <person name="Copetti D."/>
            <person name="Mohd Noor M.I."/>
            <person name="Ong R.C."/>
            <person name="Putra M."/>
            <person name="Sireger I.Z."/>
            <person name="Indrioko S."/>
            <person name="Kosugi Y."/>
            <person name="Izuno A."/>
            <person name="Isagi Y."/>
            <person name="Lee S.L."/>
            <person name="Shimizu K.K."/>
        </authorList>
    </citation>
    <scope>NUCLEOTIDE SEQUENCE [LARGE SCALE GENOMIC DNA]</scope>
    <source>
        <strain evidence="9">214</strain>
    </source>
</reference>
<evidence type="ECO:0000256" key="3">
    <source>
        <dbReference type="ARBA" id="ARBA00022821"/>
    </source>
</evidence>
<dbReference type="GO" id="GO:0006952">
    <property type="term" value="P:defense response"/>
    <property type="evidence" value="ECO:0007669"/>
    <property type="project" value="UniProtKB-KW"/>
</dbReference>
<dbReference type="InterPro" id="IPR027417">
    <property type="entry name" value="P-loop_NTPase"/>
</dbReference>
<dbReference type="InterPro" id="IPR032675">
    <property type="entry name" value="LRR_dom_sf"/>
</dbReference>
<keyword evidence="10" id="KW-1185">Reference proteome</keyword>
<feature type="domain" description="Disease resistance protein winged helix" evidence="7">
    <location>
        <begin position="447"/>
        <end position="518"/>
    </location>
</feature>
<dbReference type="EMBL" id="BPVZ01000081">
    <property type="protein sequence ID" value="GKV28914.1"/>
    <property type="molecule type" value="Genomic_DNA"/>
</dbReference>
<dbReference type="Pfam" id="PF00931">
    <property type="entry name" value="NB-ARC"/>
    <property type="match status" value="1"/>
</dbReference>
<dbReference type="InterPro" id="IPR058922">
    <property type="entry name" value="WHD_DRP"/>
</dbReference>
<feature type="domain" description="Disease resistance R13L4/SHOC-2-like LRR" evidence="8">
    <location>
        <begin position="592"/>
        <end position="742"/>
    </location>
</feature>
<dbReference type="GO" id="GO:0051707">
    <property type="term" value="P:response to other organism"/>
    <property type="evidence" value="ECO:0007669"/>
    <property type="project" value="UniProtKB-ARBA"/>
</dbReference>
<dbReference type="Pfam" id="PF23559">
    <property type="entry name" value="WHD_DRP"/>
    <property type="match status" value="1"/>
</dbReference>
<sequence length="787" mass="90237">MAESIVSFITDQLKTTIIEKVKEEVTLLIGVKEEVKRLERNLKLIRTVLADAEEKKTTDVNVKQWLDSLKEAAYDMEDALDEWRTAVELEVHGADDQNAASTATPSHSHHRKVLCNLLSCFPFRRLDTRHKIALNIKKINKRLDKIAKEKDRYNLMSKEEVELPKRPESSSFVDVSHILGRDVVKSEILSYLLGGDGDSETIETISMVGFGGLGKTALAQLIYNEQAVQKHFDKVLWVCVSDLFDEKKVAKAIIQGLDNISGAEAYGLELESLQVLLERISKSVRGKKFLLILDDVWAQSGERWESLKVTFRKGSGGSRILVTTRDVHVATMMGSSQSQVIHLERLGDEVCWLILCEIAFMGREQGHAEHLEEIGRRIAARCKGLPLAAKTLGSLLKFKRSKRQWEDVLNSEIWKLDLAQKEIFAPLLLSYYDLPHPIRRCFKYCVIYLKDRLFWARDLIDRWMAQGYLGLQNDADLESIGQDYFDFLASRSFFQEFEMREGGTMLTFKMHDMIHDFAKYLAEDEFVTKEVHCDDDLNIELEKSRHLTLVLHGEVPFPSSISGVEKLRSLLISCIGRRTGQYSVLEALPSILNKSRRLRLLDLSWACDYFGKQVPIEIGKLIHLRHLTLEGCAQIQELPQQLSNLRNLLELDLKLCENLKELPCWIVKLINLRTIRTSGCEALTHYPKCIRRLTSLRSLMGAIVRADCNDAQEFSIADLGNLKHLWRVWLKVKGDTIDREEARKAQLYNTEDLRIYLTGQIQNVYIIEALDPPHDANVQFFDNYLYV</sequence>